<protein>
    <submittedName>
        <fullName evidence="1">Uncharacterized protein</fullName>
    </submittedName>
</protein>
<sequence length="65" mass="7431">MIKHDTIPLETGLFWYFENGKESPEPVYLDAIKHPKAMKGFNGRRQDWLRSGEYLLGPQTPPSAA</sequence>
<organism evidence="1 2">
    <name type="scientific">Vibrio owensii CAIM 1854 = LMG 25443</name>
    <dbReference type="NCBI Taxonomy" id="1229493"/>
    <lineage>
        <taxon>Bacteria</taxon>
        <taxon>Pseudomonadati</taxon>
        <taxon>Pseudomonadota</taxon>
        <taxon>Gammaproteobacteria</taxon>
        <taxon>Vibrionales</taxon>
        <taxon>Vibrionaceae</taxon>
        <taxon>Vibrio</taxon>
    </lineage>
</organism>
<dbReference type="Proteomes" id="UP000031586">
    <property type="component" value="Unassembled WGS sequence"/>
</dbReference>
<reference evidence="1 2" key="1">
    <citation type="submission" date="2014-07" db="EMBL/GenBank/DDBJ databases">
        <title>Unique and conserved regions in Vibrio harveyi and related species in comparison with the shrimp pathogen Vibrio harveyi CAIM 1792.</title>
        <authorList>
            <person name="Espinoza-Valles I."/>
            <person name="Vora G."/>
            <person name="Leekitcharoenphon P."/>
            <person name="Ussery D."/>
            <person name="Hoj L."/>
            <person name="Gomez-Gil B."/>
        </authorList>
    </citation>
    <scope>NUCLEOTIDE SEQUENCE [LARGE SCALE GENOMIC DNA]</scope>
    <source>
        <strain evidence="2">CAIM 1854 / LMG 25443</strain>
    </source>
</reference>
<accession>A0A0C1VTP6</accession>
<name>A0A0C1VTP6_9VIBR</name>
<evidence type="ECO:0000313" key="2">
    <source>
        <dbReference type="Proteomes" id="UP000031586"/>
    </source>
</evidence>
<dbReference type="RefSeq" id="WP_020194474.1">
    <property type="nucleotide sequence ID" value="NZ_BAOH01000005.1"/>
</dbReference>
<evidence type="ECO:0000313" key="1">
    <source>
        <dbReference type="EMBL" id="KIF53278.1"/>
    </source>
</evidence>
<dbReference type="AlphaFoldDB" id="A0A0C1VTP6"/>
<comment type="caution">
    <text evidence="1">The sequence shown here is derived from an EMBL/GenBank/DDBJ whole genome shotgun (WGS) entry which is preliminary data.</text>
</comment>
<proteinExistence type="predicted"/>
<gene>
    <name evidence="1" type="ORF">H735_10165</name>
</gene>
<dbReference type="PATRIC" id="fig|1229493.5.peg.1116"/>
<dbReference type="EMBL" id="JPRD01000015">
    <property type="protein sequence ID" value="KIF53278.1"/>
    <property type="molecule type" value="Genomic_DNA"/>
</dbReference>